<protein>
    <submittedName>
        <fullName evidence="1">Uncharacterized protein</fullName>
    </submittedName>
</protein>
<dbReference type="PANTHER" id="PTHR33395">
    <property type="entry name" value="TRANSCRIPTASE, PUTATIVE-RELATED-RELATED"/>
    <property type="match status" value="1"/>
</dbReference>
<keyword evidence="2" id="KW-1185">Reference proteome</keyword>
<comment type="caution">
    <text evidence="1">The sequence shown here is derived from an EMBL/GenBank/DDBJ whole genome shotgun (WGS) entry which is preliminary data.</text>
</comment>
<reference evidence="1" key="1">
    <citation type="submission" date="2020-04" db="EMBL/GenBank/DDBJ databases">
        <authorList>
            <person name="Alioto T."/>
            <person name="Alioto T."/>
            <person name="Gomez Garrido J."/>
        </authorList>
    </citation>
    <scope>NUCLEOTIDE SEQUENCE</scope>
    <source>
        <strain evidence="1">A484AB</strain>
    </source>
</reference>
<dbReference type="EMBL" id="CACRXK020030241">
    <property type="protein sequence ID" value="CAB4042501.1"/>
    <property type="molecule type" value="Genomic_DNA"/>
</dbReference>
<evidence type="ECO:0000313" key="2">
    <source>
        <dbReference type="Proteomes" id="UP001152795"/>
    </source>
</evidence>
<sequence>MKILVRRKHREYLHKIQGSFSENPKLFWNYHKAVLHHRSGVVSIITSNEITAKTPAEKAELFNTLDTSKATGPDGIPARILKECSTEIAPSLCTLFNHSLRIGRFPAEWKNADVTPVHKKDNKEPAENYRPISLLPIVSK</sequence>
<accession>A0A7D9K9A7</accession>
<dbReference type="PANTHER" id="PTHR33395:SF22">
    <property type="entry name" value="REVERSE TRANSCRIPTASE DOMAIN-CONTAINING PROTEIN"/>
    <property type="match status" value="1"/>
</dbReference>
<name>A0A7D9K9A7_PARCT</name>
<proteinExistence type="predicted"/>
<gene>
    <name evidence="1" type="ORF">PACLA_8A036094</name>
</gene>
<dbReference type="OrthoDB" id="10065625at2759"/>
<evidence type="ECO:0000313" key="1">
    <source>
        <dbReference type="EMBL" id="CAB4042501.1"/>
    </source>
</evidence>
<feature type="non-terminal residue" evidence="1">
    <location>
        <position position="140"/>
    </location>
</feature>
<dbReference type="AlphaFoldDB" id="A0A7D9K9A7"/>
<organism evidence="1 2">
    <name type="scientific">Paramuricea clavata</name>
    <name type="common">Red gorgonian</name>
    <name type="synonym">Violescent sea-whip</name>
    <dbReference type="NCBI Taxonomy" id="317549"/>
    <lineage>
        <taxon>Eukaryota</taxon>
        <taxon>Metazoa</taxon>
        <taxon>Cnidaria</taxon>
        <taxon>Anthozoa</taxon>
        <taxon>Octocorallia</taxon>
        <taxon>Malacalcyonacea</taxon>
        <taxon>Plexauridae</taxon>
        <taxon>Paramuricea</taxon>
    </lineage>
</organism>
<dbReference type="Proteomes" id="UP001152795">
    <property type="component" value="Unassembled WGS sequence"/>
</dbReference>